<gene>
    <name evidence="2" type="ORF">Q8A67_018694</name>
</gene>
<dbReference type="AlphaFoldDB" id="A0AA88TF01"/>
<keyword evidence="1" id="KW-0472">Membrane</keyword>
<dbReference type="PANTHER" id="PTHR14636">
    <property type="entry name" value="TPA-INDUCED TRANSMEMBRANE PROTEIN"/>
    <property type="match status" value="1"/>
</dbReference>
<feature type="transmembrane region" description="Helical" evidence="1">
    <location>
        <begin position="100"/>
        <end position="125"/>
    </location>
</feature>
<dbReference type="InterPro" id="IPR033223">
    <property type="entry name" value="TTMP"/>
</dbReference>
<evidence type="ECO:0000256" key="1">
    <source>
        <dbReference type="SAM" id="Phobius"/>
    </source>
</evidence>
<accession>A0AA88TF01</accession>
<organism evidence="2 3">
    <name type="scientific">Cirrhinus molitorella</name>
    <name type="common">mud carp</name>
    <dbReference type="NCBI Taxonomy" id="172907"/>
    <lineage>
        <taxon>Eukaryota</taxon>
        <taxon>Metazoa</taxon>
        <taxon>Chordata</taxon>
        <taxon>Craniata</taxon>
        <taxon>Vertebrata</taxon>
        <taxon>Euteleostomi</taxon>
        <taxon>Actinopterygii</taxon>
        <taxon>Neopterygii</taxon>
        <taxon>Teleostei</taxon>
        <taxon>Ostariophysi</taxon>
        <taxon>Cypriniformes</taxon>
        <taxon>Cyprinidae</taxon>
        <taxon>Labeoninae</taxon>
        <taxon>Labeonini</taxon>
        <taxon>Cirrhinus</taxon>
    </lineage>
</organism>
<comment type="caution">
    <text evidence="2">The sequence shown here is derived from an EMBL/GenBank/DDBJ whole genome shotgun (WGS) entry which is preliminary data.</text>
</comment>
<protein>
    <recommendedName>
        <fullName evidence="4">TPA-induced transmembrane protein</fullName>
    </recommendedName>
</protein>
<dbReference type="EMBL" id="JAUYZG010000018">
    <property type="protein sequence ID" value="KAK2881426.1"/>
    <property type="molecule type" value="Genomic_DNA"/>
</dbReference>
<evidence type="ECO:0000313" key="2">
    <source>
        <dbReference type="EMBL" id="KAK2881426.1"/>
    </source>
</evidence>
<evidence type="ECO:0008006" key="4">
    <source>
        <dbReference type="Google" id="ProtNLM"/>
    </source>
</evidence>
<keyword evidence="1" id="KW-0812">Transmembrane</keyword>
<name>A0AA88TF01_9TELE</name>
<sequence length="252" mass="28424">MSDALELKHIQVVSDNNNVSNDQTIEVIPGNGACSDHVKLERNEVSPLLSAPQVAENNGEQHLHVDGGGDTDSLSQPKWQRELRRVKRELNEVVVWKLKLWTVLLIIFIAIALVIGISLTVCAVGHDDEDEKYDKSSFVVARFFRGNFTLDVNSFTSNSQDEETIKELEQKLTDVYSSSPALERYFSRVTINNLQDTAAQFNLQFMMPLEHEELIQNTLSLKMVKSVLLQHLYDQDTGPFSIIPTSLHMEVG</sequence>
<keyword evidence="1" id="KW-1133">Transmembrane helix</keyword>
<reference evidence="2" key="1">
    <citation type="submission" date="2023-08" db="EMBL/GenBank/DDBJ databases">
        <title>Chromosome-level Genome Assembly of mud carp (Cirrhinus molitorella).</title>
        <authorList>
            <person name="Liu H."/>
        </authorList>
    </citation>
    <scope>NUCLEOTIDE SEQUENCE</scope>
    <source>
        <strain evidence="2">Prfri</strain>
        <tissue evidence="2">Muscle</tissue>
    </source>
</reference>
<dbReference type="Proteomes" id="UP001187343">
    <property type="component" value="Unassembled WGS sequence"/>
</dbReference>
<keyword evidence="3" id="KW-1185">Reference proteome</keyword>
<dbReference type="PANTHER" id="PTHR14636:SF1">
    <property type="entry name" value="TPA-INDUCED TRANSMEMBRANE PROTEIN"/>
    <property type="match status" value="1"/>
</dbReference>
<proteinExistence type="predicted"/>
<evidence type="ECO:0000313" key="3">
    <source>
        <dbReference type="Proteomes" id="UP001187343"/>
    </source>
</evidence>